<gene>
    <name evidence="1" type="ORF">LTRI10_LOCUS2620</name>
</gene>
<dbReference type="EMBL" id="OZ034813">
    <property type="protein sequence ID" value="CAL1354832.1"/>
    <property type="molecule type" value="Genomic_DNA"/>
</dbReference>
<dbReference type="Proteomes" id="UP001497516">
    <property type="component" value="Chromosome 1"/>
</dbReference>
<accession>A0AAV2CEI8</accession>
<keyword evidence="2" id="KW-1185">Reference proteome</keyword>
<organism evidence="1 2">
    <name type="scientific">Linum trigynum</name>
    <dbReference type="NCBI Taxonomy" id="586398"/>
    <lineage>
        <taxon>Eukaryota</taxon>
        <taxon>Viridiplantae</taxon>
        <taxon>Streptophyta</taxon>
        <taxon>Embryophyta</taxon>
        <taxon>Tracheophyta</taxon>
        <taxon>Spermatophyta</taxon>
        <taxon>Magnoliopsida</taxon>
        <taxon>eudicotyledons</taxon>
        <taxon>Gunneridae</taxon>
        <taxon>Pentapetalae</taxon>
        <taxon>rosids</taxon>
        <taxon>fabids</taxon>
        <taxon>Malpighiales</taxon>
        <taxon>Linaceae</taxon>
        <taxon>Linum</taxon>
    </lineage>
</organism>
<dbReference type="AlphaFoldDB" id="A0AAV2CEI8"/>
<sequence>MLKQVKSSVNTLNKSKKKALLSSLDELGERMPSLLEIVDPCALRQIADARSSVEVFRFSFLTWPHLE</sequence>
<proteinExistence type="predicted"/>
<protein>
    <submittedName>
        <fullName evidence="1">Uncharacterized protein</fullName>
    </submittedName>
</protein>
<evidence type="ECO:0000313" key="1">
    <source>
        <dbReference type="EMBL" id="CAL1354832.1"/>
    </source>
</evidence>
<evidence type="ECO:0000313" key="2">
    <source>
        <dbReference type="Proteomes" id="UP001497516"/>
    </source>
</evidence>
<name>A0AAV2CEI8_9ROSI</name>
<reference evidence="1 2" key="1">
    <citation type="submission" date="2024-04" db="EMBL/GenBank/DDBJ databases">
        <authorList>
            <person name="Fracassetti M."/>
        </authorList>
    </citation>
    <scope>NUCLEOTIDE SEQUENCE [LARGE SCALE GENOMIC DNA]</scope>
</reference>